<reference evidence="1 2" key="1">
    <citation type="submission" date="2019-03" db="EMBL/GenBank/DDBJ databases">
        <title>Genomic Encyclopedia of Archaeal and Bacterial Type Strains, Phase II (KMG-II): from individual species to whole genera.</title>
        <authorList>
            <person name="Goeker M."/>
        </authorList>
    </citation>
    <scope>NUCLEOTIDE SEQUENCE [LARGE SCALE GENOMIC DNA]</scope>
    <source>
        <strain evidence="1 2">DSM 25233</strain>
    </source>
</reference>
<comment type="caution">
    <text evidence="1">The sequence shown here is derived from an EMBL/GenBank/DDBJ whole genome shotgun (WGS) entry which is preliminary data.</text>
</comment>
<accession>A0A4R7K2U6</accession>
<proteinExistence type="predicted"/>
<organism evidence="1 2">
    <name type="scientific">Maribacter spongiicola</name>
    <dbReference type="NCBI Taxonomy" id="1206753"/>
    <lineage>
        <taxon>Bacteria</taxon>
        <taxon>Pseudomonadati</taxon>
        <taxon>Bacteroidota</taxon>
        <taxon>Flavobacteriia</taxon>
        <taxon>Flavobacteriales</taxon>
        <taxon>Flavobacteriaceae</taxon>
        <taxon>Maribacter</taxon>
    </lineage>
</organism>
<evidence type="ECO:0000313" key="1">
    <source>
        <dbReference type="EMBL" id="TDT45192.1"/>
    </source>
</evidence>
<evidence type="ECO:0000313" key="2">
    <source>
        <dbReference type="Proteomes" id="UP000294749"/>
    </source>
</evidence>
<sequence>MRTPAAVDAGSGHTSAITRSCLVLFFKYKVRSIKYKVREMVVGWQVYSISRQFQLAVFSFNSSLRGAFRDVAICSLIARK</sequence>
<dbReference type="EMBL" id="SOAY01000011">
    <property type="protein sequence ID" value="TDT45192.1"/>
    <property type="molecule type" value="Genomic_DNA"/>
</dbReference>
<gene>
    <name evidence="1" type="ORF">CLV90_2276</name>
</gene>
<protein>
    <submittedName>
        <fullName evidence="1">Uncharacterized protein</fullName>
    </submittedName>
</protein>
<dbReference type="AlphaFoldDB" id="A0A4R7K2U6"/>
<dbReference type="Proteomes" id="UP000294749">
    <property type="component" value="Unassembled WGS sequence"/>
</dbReference>
<name>A0A4R7K2U6_9FLAO</name>
<keyword evidence="2" id="KW-1185">Reference proteome</keyword>